<reference evidence="1 2" key="1">
    <citation type="submission" date="2019-08" db="EMBL/GenBank/DDBJ databases">
        <title>Bradymonadales sp. TMQ2.</title>
        <authorList>
            <person name="Liang Q."/>
        </authorList>
    </citation>
    <scope>NUCLEOTIDE SEQUENCE [LARGE SCALE GENOMIC DNA]</scope>
    <source>
        <strain evidence="1 2">TMQ2</strain>
    </source>
</reference>
<dbReference type="OrthoDB" id="9804028at2"/>
<evidence type="ECO:0000313" key="2">
    <source>
        <dbReference type="Proteomes" id="UP000321046"/>
    </source>
</evidence>
<name>A0A5C6WTD5_9DELT</name>
<dbReference type="AlphaFoldDB" id="A0A5C6WTD5"/>
<protein>
    <submittedName>
        <fullName evidence="1">Uncharacterized protein</fullName>
    </submittedName>
</protein>
<accession>A0A5C6WTD5</accession>
<comment type="caution">
    <text evidence="1">The sequence shown here is derived from an EMBL/GenBank/DDBJ whole genome shotgun (WGS) entry which is preliminary data.</text>
</comment>
<dbReference type="Proteomes" id="UP000321046">
    <property type="component" value="Unassembled WGS sequence"/>
</dbReference>
<evidence type="ECO:0000313" key="1">
    <source>
        <dbReference type="EMBL" id="TXD31697.1"/>
    </source>
</evidence>
<dbReference type="EMBL" id="VOSL01000146">
    <property type="protein sequence ID" value="TXD31697.1"/>
    <property type="molecule type" value="Genomic_DNA"/>
</dbReference>
<dbReference type="RefSeq" id="WP_146977394.1">
    <property type="nucleotide sequence ID" value="NZ_VOSL01000146.1"/>
</dbReference>
<sequence>MPSLAHVVSLSPPLVIAVILFSCTQEPQQPIYIPENTDDVNLVVDAAPPFDATPEDLDVQTEPDAETCNRDVMTEDADFQKPAPDEDCNIGYGSLPQTYSCDASCVEGVFFRFSMGMRNHIPYSAGMKEVWLFDGEYLVLDTALTQSDAHWWLPGEFQVVALHEGRYLPIRYVEIHEPHFPTMEEIESWPESDYATVQTIYREPFVTFNSTFVIPPWAFPEKGTYNVQLLILPIWREHPERRFLAERNSFIHVRNSELHRTYTVYYGSYDFKSHADIEDRQDDAVPWEDASPWGYVQELNLMFLAPPTDRFDWRQYNWVWEDAFPTGELTKEFVFNEPTVTLDFFTVNGGLRHTHTTGQNLYYVLRNEEVIDMFLLEPPSIEGLDPVWEEERGVKLPITFELTEEMASYKIIVVPDPFEPQREFPMPSGNVPIASNALLMRYEPPAEAE</sequence>
<proteinExistence type="predicted"/>
<organism evidence="1 2">
    <name type="scientific">Lujinxingia vulgaris</name>
    <dbReference type="NCBI Taxonomy" id="2600176"/>
    <lineage>
        <taxon>Bacteria</taxon>
        <taxon>Deltaproteobacteria</taxon>
        <taxon>Bradymonadales</taxon>
        <taxon>Lujinxingiaceae</taxon>
        <taxon>Lujinxingia</taxon>
    </lineage>
</organism>
<gene>
    <name evidence="1" type="ORF">FRC96_20535</name>
</gene>